<feature type="domain" description="Methyltransferase type 11" evidence="1">
    <location>
        <begin position="46"/>
        <end position="91"/>
    </location>
</feature>
<evidence type="ECO:0000313" key="3">
    <source>
        <dbReference type="Proteomes" id="UP001501470"/>
    </source>
</evidence>
<dbReference type="Proteomes" id="UP001501470">
    <property type="component" value="Unassembled WGS sequence"/>
</dbReference>
<dbReference type="EMBL" id="BAAAQD010000004">
    <property type="protein sequence ID" value="GAA1511932.1"/>
    <property type="molecule type" value="Genomic_DNA"/>
</dbReference>
<evidence type="ECO:0000313" key="2">
    <source>
        <dbReference type="EMBL" id="GAA1511932.1"/>
    </source>
</evidence>
<evidence type="ECO:0000259" key="1">
    <source>
        <dbReference type="Pfam" id="PF08241"/>
    </source>
</evidence>
<proteinExistence type="predicted"/>
<keyword evidence="3" id="KW-1185">Reference proteome</keyword>
<accession>A0ABN2A648</accession>
<gene>
    <name evidence="2" type="ORF">GCM10009827_027740</name>
</gene>
<dbReference type="Gene3D" id="3.40.50.150">
    <property type="entry name" value="Vaccinia Virus protein VP39"/>
    <property type="match status" value="1"/>
</dbReference>
<dbReference type="SUPFAM" id="SSF53335">
    <property type="entry name" value="S-adenosyl-L-methionine-dependent methyltransferases"/>
    <property type="match status" value="2"/>
</dbReference>
<protein>
    <recommendedName>
        <fullName evidence="1">Methyltransferase type 11 domain-containing protein</fullName>
    </recommendedName>
</protein>
<reference evidence="2 3" key="1">
    <citation type="journal article" date="2019" name="Int. J. Syst. Evol. Microbiol.">
        <title>The Global Catalogue of Microorganisms (GCM) 10K type strain sequencing project: providing services to taxonomists for standard genome sequencing and annotation.</title>
        <authorList>
            <consortium name="The Broad Institute Genomics Platform"/>
            <consortium name="The Broad Institute Genome Sequencing Center for Infectious Disease"/>
            <person name="Wu L."/>
            <person name="Ma J."/>
        </authorList>
    </citation>
    <scope>NUCLEOTIDE SEQUENCE [LARGE SCALE GENOMIC DNA]</scope>
    <source>
        <strain evidence="2 3">JCM 15933</strain>
    </source>
</reference>
<dbReference type="InterPro" id="IPR013216">
    <property type="entry name" value="Methyltransf_11"/>
</dbReference>
<comment type="caution">
    <text evidence="2">The sequence shown here is derived from an EMBL/GenBank/DDBJ whole genome shotgun (WGS) entry which is preliminary data.</text>
</comment>
<sequence length="298" mass="32354">MRNPWQRGRLTVGRRPQVMFGRMYEDPAAELSVFPPAGRVLAIASAGDTAAALARAGHRVTAVDISATQLAYARTRLAGGPTVTGTAERLQAVARRAAGLVVPGWRPAAMTEFLRLADLEAQRAHWRERLDRPALRALMRLAFASAGLVRRDLWRALPPRMDRVLRRRLEQGLTGHPNATNPWAWRLLLGRECPATPPGPAAGDIEGGIEWVHADVVEHLRSVPPSWYDAATLSNVLDGRPPAFAAELAAALRHGVRPGGPVVLRTFRDTPPLPGDPLPDRSLLWGAVVRLHPLTAGA</sequence>
<dbReference type="InterPro" id="IPR029063">
    <property type="entry name" value="SAM-dependent_MTases_sf"/>
</dbReference>
<name>A0ABN2A648_9ACTN</name>
<organism evidence="2 3">
    <name type="scientific">Dactylosporangium maewongense</name>
    <dbReference type="NCBI Taxonomy" id="634393"/>
    <lineage>
        <taxon>Bacteria</taxon>
        <taxon>Bacillati</taxon>
        <taxon>Actinomycetota</taxon>
        <taxon>Actinomycetes</taxon>
        <taxon>Micromonosporales</taxon>
        <taxon>Micromonosporaceae</taxon>
        <taxon>Dactylosporangium</taxon>
    </lineage>
</organism>
<dbReference type="Pfam" id="PF08241">
    <property type="entry name" value="Methyltransf_11"/>
    <property type="match status" value="1"/>
</dbReference>